<evidence type="ECO:0000256" key="1">
    <source>
        <dbReference type="ARBA" id="ARBA00023002"/>
    </source>
</evidence>
<dbReference type="InterPro" id="IPR011251">
    <property type="entry name" value="Luciferase-like_dom"/>
</dbReference>
<reference evidence="4 5" key="1">
    <citation type="submission" date="2017-10" db="EMBL/GenBank/DDBJ databases">
        <authorList>
            <consortium name="Urmite Genomes"/>
        </authorList>
    </citation>
    <scope>NUCLEOTIDE SEQUENCE [LARGE SCALE GENOMIC DNA]</scope>
    <source>
        <strain evidence="4 5">FB-527</strain>
    </source>
</reference>
<accession>A0A7Z7IH48</accession>
<dbReference type="EC" id="1.14.14.3" evidence="4"/>
<dbReference type="GO" id="GO:0047646">
    <property type="term" value="F:alkanal monooxygenase (FMN-linked) activity"/>
    <property type="evidence" value="ECO:0007669"/>
    <property type="project" value="UniProtKB-EC"/>
</dbReference>
<feature type="domain" description="Luciferase-like" evidence="3">
    <location>
        <begin position="23"/>
        <end position="243"/>
    </location>
</feature>
<comment type="caution">
    <text evidence="4">The sequence shown here is derived from an EMBL/GenBank/DDBJ whole genome shotgun (WGS) entry which is preliminary data.</text>
</comment>
<dbReference type="AlphaFoldDB" id="A0A7Z7IH48"/>
<sequence>MMSLLTALRLNMTNIADPAARHARRYQAALEMAEYADQRGFTAVSGEEHHLAATGWLPSPLILAAAIAGRTRRVRISINALIVPLYDPVRLAEDIAVLDNLAEGRFSFVAGMGYRPEEYHAAGKDWSQRGSLMDHCLSVLLNAWSDQPFEYGGRLINVTPKPHTRPHPVVFVGGMTVAAARRAARFGLPFSPPMAMPEVEALYEQELRRQGKSGFIYHPENGSTVTLLHADPDEAWSRYGKFVMNEAAEYSAWKVTGVPRPNETPANSIDDLRRLKNVEILTPGQLLDQIRCGRREVVMNPLIGGLPIDVGWASLHLLTEDVLPHVRLQSLQPATTSSEPDARDSKDVS</sequence>
<dbReference type="PANTHER" id="PTHR30137">
    <property type="entry name" value="LUCIFERASE-LIKE MONOOXYGENASE"/>
    <property type="match status" value="1"/>
</dbReference>
<dbReference type="SUPFAM" id="SSF51679">
    <property type="entry name" value="Bacterial luciferase-like"/>
    <property type="match status" value="1"/>
</dbReference>
<dbReference type="Gene3D" id="3.20.20.30">
    <property type="entry name" value="Luciferase-like domain"/>
    <property type="match status" value="1"/>
</dbReference>
<protein>
    <submittedName>
        <fullName evidence="4">Alkanal monooxygenase alpha chain</fullName>
        <ecNumber evidence="4">1.14.14.3</ecNumber>
    </submittedName>
</protein>
<dbReference type="PANTHER" id="PTHR30137:SF8">
    <property type="entry name" value="BLR5498 PROTEIN"/>
    <property type="match status" value="1"/>
</dbReference>
<evidence type="ECO:0000256" key="2">
    <source>
        <dbReference type="ARBA" id="ARBA00023033"/>
    </source>
</evidence>
<dbReference type="InterPro" id="IPR036661">
    <property type="entry name" value="Luciferase-like_sf"/>
</dbReference>
<dbReference type="Proteomes" id="UP000554965">
    <property type="component" value="Unassembled WGS sequence"/>
</dbReference>
<keyword evidence="5" id="KW-1185">Reference proteome</keyword>
<dbReference type="InterPro" id="IPR050766">
    <property type="entry name" value="Bact_Lucif_Oxidored"/>
</dbReference>
<name>A0A7Z7IH48_9MYCO</name>
<evidence type="ECO:0000313" key="4">
    <source>
        <dbReference type="EMBL" id="SOJ52625.1"/>
    </source>
</evidence>
<evidence type="ECO:0000259" key="3">
    <source>
        <dbReference type="Pfam" id="PF00296"/>
    </source>
</evidence>
<dbReference type="Pfam" id="PF00296">
    <property type="entry name" value="Bac_luciferase"/>
    <property type="match status" value="1"/>
</dbReference>
<gene>
    <name evidence="4" type="primary">luxA_1</name>
    <name evidence="4" type="ORF">MSIMFB_00138</name>
</gene>
<organism evidence="4 5">
    <name type="scientific">Mycobacterium simulans</name>
    <dbReference type="NCBI Taxonomy" id="627089"/>
    <lineage>
        <taxon>Bacteria</taxon>
        <taxon>Bacillati</taxon>
        <taxon>Actinomycetota</taxon>
        <taxon>Actinomycetes</taxon>
        <taxon>Mycobacteriales</taxon>
        <taxon>Mycobacteriaceae</taxon>
        <taxon>Mycobacterium</taxon>
    </lineage>
</organism>
<keyword evidence="1 4" id="KW-0560">Oxidoreductase</keyword>
<keyword evidence="2 4" id="KW-0503">Monooxygenase</keyword>
<proteinExistence type="predicted"/>
<dbReference type="EMBL" id="OCTY01000002">
    <property type="protein sequence ID" value="SOJ52625.1"/>
    <property type="molecule type" value="Genomic_DNA"/>
</dbReference>
<dbReference type="GO" id="GO:0005829">
    <property type="term" value="C:cytosol"/>
    <property type="evidence" value="ECO:0007669"/>
    <property type="project" value="TreeGrafter"/>
</dbReference>
<evidence type="ECO:0000313" key="5">
    <source>
        <dbReference type="Proteomes" id="UP000554965"/>
    </source>
</evidence>